<evidence type="ECO:0000256" key="3">
    <source>
        <dbReference type="RuleBase" id="RU361117"/>
    </source>
</evidence>
<comment type="cofactor">
    <cofactor evidence="3">
        <name>Mg(2+)</name>
        <dbReference type="ChEBI" id="CHEBI:18420"/>
    </cofactor>
</comment>
<dbReference type="UniPathway" id="UPA00299"/>
<dbReference type="InterPro" id="IPR036412">
    <property type="entry name" value="HAD-like_sf"/>
</dbReference>
<dbReference type="GO" id="GO:0004805">
    <property type="term" value="F:trehalose-phosphatase activity"/>
    <property type="evidence" value="ECO:0007669"/>
    <property type="project" value="UniProtKB-EC"/>
</dbReference>
<dbReference type="KEGG" id="cmv:CMUST_13145"/>
<dbReference type="PANTHER" id="PTHR43768:SF3">
    <property type="entry name" value="TREHALOSE 6-PHOSPHATE PHOSPHATASE"/>
    <property type="match status" value="1"/>
</dbReference>
<proteinExistence type="inferred from homology"/>
<keyword evidence="3" id="KW-0460">Magnesium</keyword>
<dbReference type="PANTHER" id="PTHR43768">
    <property type="entry name" value="TREHALOSE 6-PHOSPHATE PHOSPHATASE"/>
    <property type="match status" value="1"/>
</dbReference>
<evidence type="ECO:0000313" key="4">
    <source>
        <dbReference type="EMBL" id="AKK06923.1"/>
    </source>
</evidence>
<comment type="catalytic activity">
    <reaction evidence="3">
        <text>alpha,alpha-trehalose 6-phosphate + H2O = alpha,alpha-trehalose + phosphate</text>
        <dbReference type="Rhea" id="RHEA:23420"/>
        <dbReference type="ChEBI" id="CHEBI:15377"/>
        <dbReference type="ChEBI" id="CHEBI:16551"/>
        <dbReference type="ChEBI" id="CHEBI:43474"/>
        <dbReference type="ChEBI" id="CHEBI:58429"/>
        <dbReference type="EC" id="3.1.3.12"/>
    </reaction>
</comment>
<dbReference type="Gene3D" id="3.30.70.1020">
    <property type="entry name" value="Trehalose-6-phosphate phosphatase related protein, domain 2"/>
    <property type="match status" value="1"/>
</dbReference>
<dbReference type="RefSeq" id="WP_047262857.1">
    <property type="nucleotide sequence ID" value="NZ_CP011542.1"/>
</dbReference>
<reference evidence="4 5" key="1">
    <citation type="journal article" date="2015" name="Genome Announc.">
        <title>Complete Genome Sequence of the Type Strain Corynebacterium mustelae DSM 45274, Isolated from Various Tissues of a Male Ferret with Lethal Sepsis.</title>
        <authorList>
            <person name="Ruckert C."/>
            <person name="Eimer J."/>
            <person name="Winkler A."/>
            <person name="Tauch A."/>
        </authorList>
    </citation>
    <scope>NUCLEOTIDE SEQUENCE [LARGE SCALE GENOMIC DNA]</scope>
    <source>
        <strain evidence="4 5">DSM 45274</strain>
    </source>
</reference>
<dbReference type="OrthoDB" id="9816160at2"/>
<gene>
    <name evidence="4" type="ORF">CMUST_13145</name>
</gene>
<comment type="function">
    <text evidence="2 3">Removes the phosphate from trehalose 6-phosphate to produce free trehalose.</text>
</comment>
<reference evidence="5" key="2">
    <citation type="submission" date="2015-05" db="EMBL/GenBank/DDBJ databases">
        <title>Complete genome sequence of Corynebacterium mustelae DSM 45274, isolated from various tissues of a male ferret with lethal sepsis.</title>
        <authorList>
            <person name="Ruckert C."/>
            <person name="Albersmeier A."/>
            <person name="Winkler A."/>
            <person name="Tauch A."/>
        </authorList>
    </citation>
    <scope>NUCLEOTIDE SEQUENCE [LARGE SCALE GENOMIC DNA]</scope>
    <source>
        <strain evidence="5">DSM 45274</strain>
    </source>
</reference>
<dbReference type="Gene3D" id="3.40.50.1000">
    <property type="entry name" value="HAD superfamily/HAD-like"/>
    <property type="match status" value="1"/>
</dbReference>
<keyword evidence="1 3" id="KW-0378">Hydrolase</keyword>
<evidence type="ECO:0000256" key="2">
    <source>
        <dbReference type="ARBA" id="ARBA00024179"/>
    </source>
</evidence>
<keyword evidence="3" id="KW-0479">Metal-binding</keyword>
<dbReference type="InterPro" id="IPR023214">
    <property type="entry name" value="HAD_sf"/>
</dbReference>
<dbReference type="PATRIC" id="fig|571915.4.peg.2815"/>
<accession>A0A0G3H515</accession>
<dbReference type="InterPro" id="IPR044651">
    <property type="entry name" value="OTSB-like"/>
</dbReference>
<dbReference type="Proteomes" id="UP000035199">
    <property type="component" value="Chromosome"/>
</dbReference>
<evidence type="ECO:0000256" key="1">
    <source>
        <dbReference type="ARBA" id="ARBA00022801"/>
    </source>
</evidence>
<dbReference type="InterPro" id="IPR003337">
    <property type="entry name" value="Trehalose_PPase"/>
</dbReference>
<dbReference type="Pfam" id="PF02358">
    <property type="entry name" value="Trehalose_PPase"/>
    <property type="match status" value="1"/>
</dbReference>
<comment type="similarity">
    <text evidence="3">Belongs to the trehalose phosphatase family.</text>
</comment>
<evidence type="ECO:0000313" key="5">
    <source>
        <dbReference type="Proteomes" id="UP000035199"/>
    </source>
</evidence>
<dbReference type="GO" id="GO:0046872">
    <property type="term" value="F:metal ion binding"/>
    <property type="evidence" value="ECO:0007669"/>
    <property type="project" value="UniProtKB-KW"/>
</dbReference>
<organism evidence="4 5">
    <name type="scientific">Corynebacterium mustelae</name>
    <dbReference type="NCBI Taxonomy" id="571915"/>
    <lineage>
        <taxon>Bacteria</taxon>
        <taxon>Bacillati</taxon>
        <taxon>Actinomycetota</taxon>
        <taxon>Actinomycetes</taxon>
        <taxon>Mycobacteriales</taxon>
        <taxon>Corynebacteriaceae</taxon>
        <taxon>Corynebacterium</taxon>
    </lineage>
</organism>
<name>A0A0G3H515_9CORY</name>
<keyword evidence="5" id="KW-1185">Reference proteome</keyword>
<protein>
    <recommendedName>
        <fullName evidence="3">Trehalose 6-phosphate phosphatase</fullName>
        <ecNumber evidence="3">3.1.3.12</ecNumber>
    </recommendedName>
</protein>
<dbReference type="EC" id="3.1.3.12" evidence="3"/>
<dbReference type="NCBIfam" id="TIGR00685">
    <property type="entry name" value="T6PP"/>
    <property type="match status" value="1"/>
</dbReference>
<dbReference type="SUPFAM" id="SSF56784">
    <property type="entry name" value="HAD-like"/>
    <property type="match status" value="1"/>
</dbReference>
<dbReference type="AlphaFoldDB" id="A0A0G3H515"/>
<dbReference type="STRING" id="571915.CMUST_13145"/>
<sequence length="259" mass="27827">MTFTADELYSLAATDYLLVVSDFDGTLAGFSTDMYDVPINQDAVAALKSLTTLPRTDVAILSGRHLEGLRTVSGFGDEFILAGSHGAESTINAMELTDAQREALELVTQQFEELANDVDGAFVEYKPYHRVLHVIAAKDKEQAQAIYDKACELSLTGVHLKPGKFIVEASVSTVTKGSWITAARKELRPSGIVFIGDDATDEDGFAVLGNTDLSVKVGPGATRARVRVDDIPAVAEFLAELARLRRNHLGLGGATVEPE</sequence>
<dbReference type="GO" id="GO:0005992">
    <property type="term" value="P:trehalose biosynthetic process"/>
    <property type="evidence" value="ECO:0007669"/>
    <property type="project" value="UniProtKB-UniPathway"/>
</dbReference>
<comment type="pathway">
    <text evidence="3">Glycan biosynthesis; trehalose biosynthesis.</text>
</comment>
<dbReference type="EMBL" id="CP011542">
    <property type="protein sequence ID" value="AKK06923.1"/>
    <property type="molecule type" value="Genomic_DNA"/>
</dbReference>